<reference evidence="1 2" key="1">
    <citation type="submission" date="2016-04" db="EMBL/GenBank/DDBJ databases">
        <title>Evolutionary innovation and constraint leading to complex multicellularity in the Ascomycota.</title>
        <authorList>
            <person name="Cisse O."/>
            <person name="Nguyen A."/>
            <person name="Hewitt D.A."/>
            <person name="Jedd G."/>
            <person name="Stajich J.E."/>
        </authorList>
    </citation>
    <scope>NUCLEOTIDE SEQUENCE [LARGE SCALE GENOMIC DNA]</scope>
    <source>
        <strain evidence="1 2">DAH-3</strain>
    </source>
</reference>
<dbReference type="STRING" id="1198029.A0A1U7LK85"/>
<dbReference type="OMA" id="MDELWEA"/>
<comment type="caution">
    <text evidence="1">The sequence shown here is derived from an EMBL/GenBank/DDBJ whole genome shotgun (WGS) entry which is preliminary data.</text>
</comment>
<dbReference type="NCBIfam" id="TIGR00730">
    <property type="entry name" value="Rossman fold protein, TIGR00730 family"/>
    <property type="match status" value="1"/>
</dbReference>
<proteinExistence type="predicted"/>
<dbReference type="PANTHER" id="PTHR31223">
    <property type="entry name" value="LOG FAMILY PROTEIN YJL055W"/>
    <property type="match status" value="1"/>
</dbReference>
<dbReference type="Pfam" id="PF03641">
    <property type="entry name" value="Lysine_decarbox"/>
    <property type="match status" value="1"/>
</dbReference>
<name>A0A1U7LK85_NEOID</name>
<sequence>MYAVDMYSPDIRAFPHAMTPSPRTVCVFCGSRPGMDPRFLEAARELGRLISERKYDVVYGGGTIGAMGALAQSTIEHGGRVHGIIPQAIMDTEVEGGISDKYGQRTVVNDMHTRKQIMEHEADAFIALPGGYGTLEELFEIITWSQLGIHGKPIVILNIAGYYDGIMAWLKKSVKEGFVVEDNGEILVEAKSPEEALEKIESYQLPKGRYSLNWNGLSPTKDFDQ</sequence>
<dbReference type="AlphaFoldDB" id="A0A1U7LK85"/>
<evidence type="ECO:0000313" key="1">
    <source>
        <dbReference type="EMBL" id="OLL23076.1"/>
    </source>
</evidence>
<dbReference type="GO" id="GO:0009691">
    <property type="term" value="P:cytokinin biosynthetic process"/>
    <property type="evidence" value="ECO:0007669"/>
    <property type="project" value="InterPro"/>
</dbReference>
<accession>A0A1U7LK85</accession>
<dbReference type="GO" id="GO:0005829">
    <property type="term" value="C:cytosol"/>
    <property type="evidence" value="ECO:0007669"/>
    <property type="project" value="TreeGrafter"/>
</dbReference>
<organism evidence="1 2">
    <name type="scientific">Neolecta irregularis (strain DAH-3)</name>
    <dbReference type="NCBI Taxonomy" id="1198029"/>
    <lineage>
        <taxon>Eukaryota</taxon>
        <taxon>Fungi</taxon>
        <taxon>Dikarya</taxon>
        <taxon>Ascomycota</taxon>
        <taxon>Taphrinomycotina</taxon>
        <taxon>Neolectales</taxon>
        <taxon>Neolectaceae</taxon>
        <taxon>Neolecta</taxon>
    </lineage>
</organism>
<dbReference type="GO" id="GO:0016799">
    <property type="term" value="F:hydrolase activity, hydrolyzing N-glycosyl compounds"/>
    <property type="evidence" value="ECO:0007669"/>
    <property type="project" value="TreeGrafter"/>
</dbReference>
<dbReference type="InterPro" id="IPR031100">
    <property type="entry name" value="LOG_fam"/>
</dbReference>
<dbReference type="EMBL" id="LXFE01002318">
    <property type="protein sequence ID" value="OLL23076.1"/>
    <property type="molecule type" value="Genomic_DNA"/>
</dbReference>
<gene>
    <name evidence="1" type="ORF">NEOLI_004241</name>
</gene>
<dbReference type="SUPFAM" id="SSF102405">
    <property type="entry name" value="MCP/YpsA-like"/>
    <property type="match status" value="1"/>
</dbReference>
<dbReference type="OrthoDB" id="414463at2759"/>
<dbReference type="Proteomes" id="UP000186594">
    <property type="component" value="Unassembled WGS sequence"/>
</dbReference>
<dbReference type="GO" id="GO:0014074">
    <property type="term" value="P:response to purine-containing compound"/>
    <property type="evidence" value="ECO:0007669"/>
    <property type="project" value="EnsemblFungi"/>
</dbReference>
<keyword evidence="2" id="KW-1185">Reference proteome</keyword>
<dbReference type="InterPro" id="IPR005269">
    <property type="entry name" value="LOG"/>
</dbReference>
<evidence type="ECO:0000313" key="2">
    <source>
        <dbReference type="Proteomes" id="UP000186594"/>
    </source>
</evidence>
<protein>
    <submittedName>
        <fullName evidence="1">LOG family protein isoform B</fullName>
    </submittedName>
</protein>
<dbReference type="PANTHER" id="PTHR31223:SF70">
    <property type="entry name" value="LOG FAMILY PROTEIN YJL055W"/>
    <property type="match status" value="1"/>
</dbReference>
<dbReference type="Gene3D" id="3.40.50.450">
    <property type="match status" value="1"/>
</dbReference>